<dbReference type="RefSeq" id="WP_378069711.1">
    <property type="nucleotide sequence ID" value="NZ_JBHSBL010000019.1"/>
</dbReference>
<name>A0ABV8IY28_9ACTN</name>
<organism evidence="1 2">
    <name type="scientific">Actinoplanes subglobosus</name>
    <dbReference type="NCBI Taxonomy" id="1547892"/>
    <lineage>
        <taxon>Bacteria</taxon>
        <taxon>Bacillati</taxon>
        <taxon>Actinomycetota</taxon>
        <taxon>Actinomycetes</taxon>
        <taxon>Micromonosporales</taxon>
        <taxon>Micromonosporaceae</taxon>
        <taxon>Actinoplanes</taxon>
    </lineage>
</organism>
<sequence length="209" mass="23492">MTALDELRPKVDAFRRLATERGLDVRIEEPVPLPVIDDCPPGVRDAFSLFSLVEGSFFRFAVPPEILDEQAWLAIPVYEHRPINEVIAIGAELWQSQYQTRFQDKFEGEPIVMDIVRGDVYFADADAWMQVDESPDDDFEPHEFAPDVPTFFNEFVFGPRYPELVTTVLGAGSLTHRVAKGPDKGELSDTWLRLLLAAGVVSELPEGQA</sequence>
<dbReference type="Proteomes" id="UP001595867">
    <property type="component" value="Unassembled WGS sequence"/>
</dbReference>
<accession>A0ABV8IY28</accession>
<protein>
    <submittedName>
        <fullName evidence="1">Uncharacterized protein</fullName>
    </submittedName>
</protein>
<evidence type="ECO:0000313" key="2">
    <source>
        <dbReference type="Proteomes" id="UP001595867"/>
    </source>
</evidence>
<reference evidence="2" key="1">
    <citation type="journal article" date="2019" name="Int. J. Syst. Evol. Microbiol.">
        <title>The Global Catalogue of Microorganisms (GCM) 10K type strain sequencing project: providing services to taxonomists for standard genome sequencing and annotation.</title>
        <authorList>
            <consortium name="The Broad Institute Genomics Platform"/>
            <consortium name="The Broad Institute Genome Sequencing Center for Infectious Disease"/>
            <person name="Wu L."/>
            <person name="Ma J."/>
        </authorList>
    </citation>
    <scope>NUCLEOTIDE SEQUENCE [LARGE SCALE GENOMIC DNA]</scope>
    <source>
        <strain evidence="2">TBRC 5832</strain>
    </source>
</reference>
<evidence type="ECO:0000313" key="1">
    <source>
        <dbReference type="EMBL" id="MFC4068826.1"/>
    </source>
</evidence>
<comment type="caution">
    <text evidence="1">The sequence shown here is derived from an EMBL/GenBank/DDBJ whole genome shotgun (WGS) entry which is preliminary data.</text>
</comment>
<dbReference type="EMBL" id="JBHSBL010000019">
    <property type="protein sequence ID" value="MFC4068826.1"/>
    <property type="molecule type" value="Genomic_DNA"/>
</dbReference>
<proteinExistence type="predicted"/>
<keyword evidence="2" id="KW-1185">Reference proteome</keyword>
<gene>
    <name evidence="1" type="ORF">ACFO0C_28175</name>
</gene>